<dbReference type="Proteomes" id="UP001152797">
    <property type="component" value="Unassembled WGS sequence"/>
</dbReference>
<evidence type="ECO:0000313" key="7">
    <source>
        <dbReference type="Proteomes" id="UP001152797"/>
    </source>
</evidence>
<evidence type="ECO:0000259" key="3">
    <source>
        <dbReference type="PROSITE" id="PS50102"/>
    </source>
</evidence>
<protein>
    <submittedName>
        <fullName evidence="6">Protein terminal ear1</fullName>
    </submittedName>
</protein>
<feature type="region of interest" description="Disordered" evidence="2">
    <location>
        <begin position="696"/>
        <end position="721"/>
    </location>
</feature>
<evidence type="ECO:0000256" key="1">
    <source>
        <dbReference type="PROSITE-ProRule" id="PRU00176"/>
    </source>
</evidence>
<sequence>MSNEAGSHLFLPSANDIPFGKTLSLRSMRSIQEEEPVLDPIGRSPSTTVPTPDAEYFGSPNDERSSFGPSFSYVAEQGRMAKGSDTEEEEEEELAWAKHTSIVTDYGEDVWVKPSPRLGLQLTPPEAMRGSRRNSRLARGISDEADEELEDPMTFTKFNSLLTDGGEDVRWGAFLTDDPLATTASRVRSQARIESLRAQSAAEDLRLGRFNSMRSNQGEELPIGKHSSLVTDFGDEEVVGNMPSLITKTVTKFLHERGSIDALEDTLQAAAFASAANAAAPGMPGYPNFQQPRNEAPQVPPGVLPQARGRPAIPPAFLPLEENPGLPRNLQPPLAPATNSLPGAASFSPGGLLNLAQGQAGASVPPLYGGQGASPTAAAIQSQAAQMAHERLLMADASERRFRQVGLDAGLSQLQASSLGMDPRLASLVAAQSAFQAPNVTSLAGLPMAPQMGQSGPMPAGDLETMLTENLLKQRHHLQQLQLHQVHQQQMQLQQLMQAQQQPPQLQQLGAAQAQLLMQQPAMQSMSPIGQAPRGGRGQERPNHRDTRGKEKSSPSKRQKEKQTTVMLRNLPVGYSRDMLVALMNRYGFEASFDFVYIPINFRTQAMFGYAFVNFVDELKALRARRIFEGFTEWGVETDKVCEVSWSDMHQGLLAHVNRYRSSPVMHESVPDEYKPAVYSQGQRVAFPAPTKRIRVPRIRRAPEGGEDDAGEDDYGLDGDI</sequence>
<evidence type="ECO:0000313" key="5">
    <source>
        <dbReference type="EMBL" id="CAL1172491.1"/>
    </source>
</evidence>
<dbReference type="PROSITE" id="PS50102">
    <property type="entry name" value="RRM"/>
    <property type="match status" value="1"/>
</dbReference>
<dbReference type="AlphaFoldDB" id="A0A9P1M1Z4"/>
<feature type="region of interest" description="Disordered" evidence="2">
    <location>
        <begin position="286"/>
        <end position="342"/>
    </location>
</feature>
<proteinExistence type="predicted"/>
<reference evidence="5" key="2">
    <citation type="submission" date="2024-04" db="EMBL/GenBank/DDBJ databases">
        <authorList>
            <person name="Chen Y."/>
            <person name="Shah S."/>
            <person name="Dougan E. K."/>
            <person name="Thang M."/>
            <person name="Chan C."/>
        </authorList>
    </citation>
    <scope>NUCLEOTIDE SEQUENCE [LARGE SCALE GENOMIC DNA]</scope>
</reference>
<dbReference type="OrthoDB" id="417481at2759"/>
<dbReference type="Pfam" id="PF04059">
    <property type="entry name" value="RRM_2"/>
    <property type="match status" value="1"/>
</dbReference>
<organism evidence="4">
    <name type="scientific">Cladocopium goreaui</name>
    <dbReference type="NCBI Taxonomy" id="2562237"/>
    <lineage>
        <taxon>Eukaryota</taxon>
        <taxon>Sar</taxon>
        <taxon>Alveolata</taxon>
        <taxon>Dinophyceae</taxon>
        <taxon>Suessiales</taxon>
        <taxon>Symbiodiniaceae</taxon>
        <taxon>Cladocopium</taxon>
    </lineage>
</organism>
<dbReference type="SUPFAM" id="SSF54928">
    <property type="entry name" value="RNA-binding domain, RBD"/>
    <property type="match status" value="1"/>
</dbReference>
<accession>A0A9P1M1Z4</accession>
<feature type="compositionally biased region" description="Basic and acidic residues" evidence="2">
    <location>
        <begin position="537"/>
        <end position="554"/>
    </location>
</feature>
<dbReference type="InterPro" id="IPR007201">
    <property type="entry name" value="Mei2-like_Rrm_C"/>
</dbReference>
<evidence type="ECO:0000313" key="6">
    <source>
        <dbReference type="EMBL" id="CAL4806428.1"/>
    </source>
</evidence>
<dbReference type="Gene3D" id="3.30.70.330">
    <property type="match status" value="1"/>
</dbReference>
<dbReference type="InterPro" id="IPR012677">
    <property type="entry name" value="Nucleotide-bd_a/b_plait_sf"/>
</dbReference>
<keyword evidence="7" id="KW-1185">Reference proteome</keyword>
<feature type="region of interest" description="Disordered" evidence="2">
    <location>
        <begin position="32"/>
        <end position="70"/>
    </location>
</feature>
<dbReference type="EMBL" id="CAMXCT010006733">
    <property type="protein sequence ID" value="CAI4019116.1"/>
    <property type="molecule type" value="Genomic_DNA"/>
</dbReference>
<feature type="region of interest" description="Disordered" evidence="2">
    <location>
        <begin position="526"/>
        <end position="566"/>
    </location>
</feature>
<dbReference type="InterPro" id="IPR000504">
    <property type="entry name" value="RRM_dom"/>
</dbReference>
<comment type="caution">
    <text evidence="4">The sequence shown here is derived from an EMBL/GenBank/DDBJ whole genome shotgun (WGS) entry which is preliminary data.</text>
</comment>
<feature type="region of interest" description="Disordered" evidence="2">
    <location>
        <begin position="117"/>
        <end position="137"/>
    </location>
</feature>
<evidence type="ECO:0000313" key="4">
    <source>
        <dbReference type="EMBL" id="CAI4019116.1"/>
    </source>
</evidence>
<dbReference type="EMBL" id="CAMXCT030006733">
    <property type="protein sequence ID" value="CAL4806428.1"/>
    <property type="molecule type" value="Genomic_DNA"/>
</dbReference>
<reference evidence="4" key="1">
    <citation type="submission" date="2022-10" db="EMBL/GenBank/DDBJ databases">
        <authorList>
            <person name="Chen Y."/>
            <person name="Dougan E. K."/>
            <person name="Chan C."/>
            <person name="Rhodes N."/>
            <person name="Thang M."/>
        </authorList>
    </citation>
    <scope>NUCLEOTIDE SEQUENCE</scope>
</reference>
<keyword evidence="1" id="KW-0694">RNA-binding</keyword>
<feature type="domain" description="RRM" evidence="3">
    <location>
        <begin position="564"/>
        <end position="649"/>
    </location>
</feature>
<dbReference type="InterPro" id="IPR035979">
    <property type="entry name" value="RBD_domain_sf"/>
</dbReference>
<feature type="compositionally biased region" description="Acidic residues" evidence="2">
    <location>
        <begin position="705"/>
        <end position="721"/>
    </location>
</feature>
<gene>
    <name evidence="4" type="ORF">C1SCF055_LOCUS43637</name>
</gene>
<dbReference type="GO" id="GO:0003723">
    <property type="term" value="F:RNA binding"/>
    <property type="evidence" value="ECO:0007669"/>
    <property type="project" value="UniProtKB-UniRule"/>
</dbReference>
<name>A0A9P1M1Z4_9DINO</name>
<dbReference type="EMBL" id="CAMXCT020006733">
    <property type="protein sequence ID" value="CAL1172491.1"/>
    <property type="molecule type" value="Genomic_DNA"/>
</dbReference>
<evidence type="ECO:0000256" key="2">
    <source>
        <dbReference type="SAM" id="MobiDB-lite"/>
    </source>
</evidence>